<dbReference type="AlphaFoldDB" id="A0A4U8UYM6"/>
<gene>
    <name evidence="1" type="ORF">L596_005291</name>
</gene>
<organism evidence="1 2">
    <name type="scientific">Steinernema carpocapsae</name>
    <name type="common">Entomopathogenic nematode</name>
    <dbReference type="NCBI Taxonomy" id="34508"/>
    <lineage>
        <taxon>Eukaryota</taxon>
        <taxon>Metazoa</taxon>
        <taxon>Ecdysozoa</taxon>
        <taxon>Nematoda</taxon>
        <taxon>Chromadorea</taxon>
        <taxon>Rhabditida</taxon>
        <taxon>Tylenchina</taxon>
        <taxon>Panagrolaimomorpha</taxon>
        <taxon>Strongyloidoidea</taxon>
        <taxon>Steinernematidae</taxon>
        <taxon>Steinernema</taxon>
    </lineage>
</organism>
<proteinExistence type="predicted"/>
<comment type="caution">
    <text evidence="1">The sequence shown here is derived from an EMBL/GenBank/DDBJ whole genome shotgun (WGS) entry which is preliminary data.</text>
</comment>
<accession>A0A4U8UYM6</accession>
<dbReference type="EMBL" id="CM016762">
    <property type="protein sequence ID" value="TMS38601.1"/>
    <property type="molecule type" value="Genomic_DNA"/>
</dbReference>
<keyword evidence="2" id="KW-1185">Reference proteome</keyword>
<protein>
    <submittedName>
        <fullName evidence="1">Uncharacterized protein</fullName>
    </submittedName>
</protein>
<evidence type="ECO:0000313" key="2">
    <source>
        <dbReference type="Proteomes" id="UP000298663"/>
    </source>
</evidence>
<reference evidence="1 2" key="2">
    <citation type="journal article" date="2019" name="G3 (Bethesda)">
        <title>Hybrid Assembly of the Genome of the Entomopathogenic Nematode Steinernema carpocapsae Identifies the X-Chromosome.</title>
        <authorList>
            <person name="Serra L."/>
            <person name="Macchietto M."/>
            <person name="Macias-Munoz A."/>
            <person name="McGill C.J."/>
            <person name="Rodriguez I.M."/>
            <person name="Rodriguez B."/>
            <person name="Murad R."/>
            <person name="Mortazavi A."/>
        </authorList>
    </citation>
    <scope>NUCLEOTIDE SEQUENCE [LARGE SCALE GENOMIC DNA]</scope>
    <source>
        <strain evidence="1 2">ALL</strain>
    </source>
</reference>
<name>A0A4U8UYM6_STECR</name>
<dbReference type="EMBL" id="AZBU02000001">
    <property type="protein sequence ID" value="TMS38601.1"/>
    <property type="molecule type" value="Genomic_DNA"/>
</dbReference>
<dbReference type="Proteomes" id="UP000298663">
    <property type="component" value="Chromosome X"/>
</dbReference>
<sequence length="68" mass="7871">MPITLLDVKSRTSNLSPWLAMFPKTQINSKKAKIRLRLLPTFSNNRLNFKNRLTRAIFPVTCRRPSAT</sequence>
<evidence type="ECO:0000313" key="1">
    <source>
        <dbReference type="EMBL" id="TMS38601.1"/>
    </source>
</evidence>
<reference evidence="1 2" key="1">
    <citation type="journal article" date="2015" name="Genome Biol.">
        <title>Comparative genomics of Steinernema reveals deeply conserved gene regulatory networks.</title>
        <authorList>
            <person name="Dillman A.R."/>
            <person name="Macchietto M."/>
            <person name="Porter C.F."/>
            <person name="Rogers A."/>
            <person name="Williams B."/>
            <person name="Antoshechkin I."/>
            <person name="Lee M.M."/>
            <person name="Goodwin Z."/>
            <person name="Lu X."/>
            <person name="Lewis E.E."/>
            <person name="Goodrich-Blair H."/>
            <person name="Stock S.P."/>
            <person name="Adams B.J."/>
            <person name="Sternberg P.W."/>
            <person name="Mortazavi A."/>
        </authorList>
    </citation>
    <scope>NUCLEOTIDE SEQUENCE [LARGE SCALE GENOMIC DNA]</scope>
    <source>
        <strain evidence="1 2">ALL</strain>
    </source>
</reference>